<dbReference type="InterPro" id="IPR024072">
    <property type="entry name" value="DHFR-like_dom_sf"/>
</dbReference>
<reference evidence="2 3" key="1">
    <citation type="submission" date="2018-08" db="EMBL/GenBank/DDBJ databases">
        <title>Meiothermus granaticius genome AF-68 sequencing project.</title>
        <authorList>
            <person name="Da Costa M.S."/>
            <person name="Albuquerque L."/>
            <person name="Raposo P."/>
            <person name="Froufe H.J.C."/>
            <person name="Barroso C.S."/>
            <person name="Egas C."/>
        </authorList>
    </citation>
    <scope>NUCLEOTIDE SEQUENCE [LARGE SCALE GENOMIC DNA]</scope>
    <source>
        <strain evidence="2 3">AF-68</strain>
    </source>
</reference>
<dbReference type="GO" id="GO:0004146">
    <property type="term" value="F:dihydrofolate reductase activity"/>
    <property type="evidence" value="ECO:0007669"/>
    <property type="project" value="UniProtKB-EC"/>
</dbReference>
<dbReference type="GO" id="GO:0008703">
    <property type="term" value="F:5-amino-6-(5-phosphoribosylamino)uracil reductase activity"/>
    <property type="evidence" value="ECO:0007669"/>
    <property type="project" value="InterPro"/>
</dbReference>
<evidence type="ECO:0000313" key="2">
    <source>
        <dbReference type="EMBL" id="RIH93578.1"/>
    </source>
</evidence>
<dbReference type="Pfam" id="PF01872">
    <property type="entry name" value="RibD_C"/>
    <property type="match status" value="1"/>
</dbReference>
<evidence type="ECO:0000259" key="1">
    <source>
        <dbReference type="Pfam" id="PF01872"/>
    </source>
</evidence>
<feature type="domain" description="Bacterial bifunctional deaminase-reductase C-terminal" evidence="1">
    <location>
        <begin position="10"/>
        <end position="170"/>
    </location>
</feature>
<dbReference type="OrthoDB" id="195113at2"/>
<evidence type="ECO:0000313" key="3">
    <source>
        <dbReference type="Proteomes" id="UP000266178"/>
    </source>
</evidence>
<dbReference type="Gene3D" id="3.40.430.10">
    <property type="entry name" value="Dihydrofolate Reductase, subunit A"/>
    <property type="match status" value="1"/>
</dbReference>
<dbReference type="EMBL" id="QWLB01000004">
    <property type="protein sequence ID" value="RIH93578.1"/>
    <property type="molecule type" value="Genomic_DNA"/>
</dbReference>
<dbReference type="InterPro" id="IPR002734">
    <property type="entry name" value="RibDG_C"/>
</dbReference>
<dbReference type="AlphaFoldDB" id="A0A399FBI6"/>
<dbReference type="EC" id="1.5.1.3" evidence="2"/>
<proteinExistence type="predicted"/>
<accession>A0A399FBI6</accession>
<comment type="caution">
    <text evidence="2">The sequence shown here is derived from an EMBL/GenBank/DDBJ whole genome shotgun (WGS) entry which is preliminary data.</text>
</comment>
<dbReference type="PANTHER" id="PTHR38011:SF11">
    <property type="entry name" value="2,5-DIAMINO-6-RIBOSYLAMINO-4(3H)-PYRIMIDINONE 5'-PHOSPHATE REDUCTASE"/>
    <property type="match status" value="1"/>
</dbReference>
<gene>
    <name evidence="2" type="primary">folA</name>
    <name evidence="2" type="ORF">Mgrana_00402</name>
</gene>
<protein>
    <submittedName>
        <fullName evidence="2">Dihydrofolate reductase</fullName>
        <ecNumber evidence="2">1.5.1.3</ecNumber>
    </submittedName>
</protein>
<dbReference type="Proteomes" id="UP000266178">
    <property type="component" value="Unassembled WGS sequence"/>
</dbReference>
<sequence length="182" mass="19842">MASVEIIGIAAISLDGFITRHEEEGTGFTSPEDGAFFRHALGSFDCALMGRRTYEVSRAHILASLSSGRLRVVRTHTPEAFAVDAQAGQLEFTSASLGQILADLAARGKQRCAVLGGTSLYSECLQRDQMDELWLTLEPLGFGSGKPLLKGRLQAQFQLKRVQALSPNTLLLQYRCLRGVSR</sequence>
<dbReference type="GO" id="GO:0009231">
    <property type="term" value="P:riboflavin biosynthetic process"/>
    <property type="evidence" value="ECO:0007669"/>
    <property type="project" value="InterPro"/>
</dbReference>
<dbReference type="PANTHER" id="PTHR38011">
    <property type="entry name" value="DIHYDROFOLATE REDUCTASE FAMILY PROTEIN (AFU_ORTHOLOGUE AFUA_8G06820)"/>
    <property type="match status" value="1"/>
</dbReference>
<dbReference type="SUPFAM" id="SSF53597">
    <property type="entry name" value="Dihydrofolate reductase-like"/>
    <property type="match status" value="1"/>
</dbReference>
<keyword evidence="2" id="KW-0560">Oxidoreductase</keyword>
<organism evidence="2 3">
    <name type="scientific">Meiothermus granaticius NBRC 107808</name>
    <dbReference type="NCBI Taxonomy" id="1227551"/>
    <lineage>
        <taxon>Bacteria</taxon>
        <taxon>Thermotogati</taxon>
        <taxon>Deinococcota</taxon>
        <taxon>Deinococci</taxon>
        <taxon>Thermales</taxon>
        <taxon>Thermaceae</taxon>
        <taxon>Meiothermus</taxon>
    </lineage>
</organism>
<name>A0A399FBI6_9DEIN</name>
<dbReference type="InterPro" id="IPR050765">
    <property type="entry name" value="Riboflavin_Biosynth_HTPR"/>
</dbReference>
<keyword evidence="3" id="KW-1185">Reference proteome</keyword>